<dbReference type="InterPro" id="IPR003313">
    <property type="entry name" value="AraC-bd"/>
</dbReference>
<dbReference type="PANTHER" id="PTHR43280:SF28">
    <property type="entry name" value="HTH-TYPE TRANSCRIPTIONAL ACTIVATOR RHAS"/>
    <property type="match status" value="1"/>
</dbReference>
<dbReference type="CDD" id="cd02208">
    <property type="entry name" value="cupin_RmlC-like"/>
    <property type="match status" value="1"/>
</dbReference>
<protein>
    <submittedName>
        <fullName evidence="5">AraC family transcriptional regulator</fullName>
    </submittedName>
</protein>
<evidence type="ECO:0000256" key="1">
    <source>
        <dbReference type="ARBA" id="ARBA00023015"/>
    </source>
</evidence>
<organism evidence="5 6">
    <name type="scientific">Priestia megaterium</name>
    <name type="common">Bacillus megaterium</name>
    <dbReference type="NCBI Taxonomy" id="1404"/>
    <lineage>
        <taxon>Bacteria</taxon>
        <taxon>Bacillati</taxon>
        <taxon>Bacillota</taxon>
        <taxon>Bacilli</taxon>
        <taxon>Bacillales</taxon>
        <taxon>Bacillaceae</taxon>
        <taxon>Priestia</taxon>
    </lineage>
</organism>
<keyword evidence="2" id="KW-0238">DNA-binding</keyword>
<reference evidence="5 6" key="2">
    <citation type="submission" date="2020-04" db="EMBL/GenBank/DDBJ databases">
        <authorList>
            <person name="Fomenkov A."/>
            <person name="Anton B.P."/>
            <person name="Roberts R.J."/>
        </authorList>
    </citation>
    <scope>NUCLEOTIDE SEQUENCE [LARGE SCALE GENOMIC DNA]</scope>
    <source>
        <strain evidence="5 6">S2</strain>
    </source>
</reference>
<dbReference type="PROSITE" id="PS01124">
    <property type="entry name" value="HTH_ARAC_FAMILY_2"/>
    <property type="match status" value="1"/>
</dbReference>
<dbReference type="InterPro" id="IPR037923">
    <property type="entry name" value="HTH-like"/>
</dbReference>
<dbReference type="PANTHER" id="PTHR43280">
    <property type="entry name" value="ARAC-FAMILY TRANSCRIPTIONAL REGULATOR"/>
    <property type="match status" value="1"/>
</dbReference>
<feature type="domain" description="HTH araC/xylS-type" evidence="4">
    <location>
        <begin position="203"/>
        <end position="301"/>
    </location>
</feature>
<evidence type="ECO:0000259" key="4">
    <source>
        <dbReference type="PROSITE" id="PS01124"/>
    </source>
</evidence>
<evidence type="ECO:0000256" key="3">
    <source>
        <dbReference type="ARBA" id="ARBA00023163"/>
    </source>
</evidence>
<name>A0A6H1NVV6_PRIMG</name>
<dbReference type="AlphaFoldDB" id="A0A6H1NVV6"/>
<dbReference type="GO" id="GO:0003700">
    <property type="term" value="F:DNA-binding transcription factor activity"/>
    <property type="evidence" value="ECO:0007669"/>
    <property type="project" value="InterPro"/>
</dbReference>
<dbReference type="Gene3D" id="1.10.10.60">
    <property type="entry name" value="Homeodomain-like"/>
    <property type="match status" value="2"/>
</dbReference>
<dbReference type="GO" id="GO:0043565">
    <property type="term" value="F:sequence-specific DNA binding"/>
    <property type="evidence" value="ECO:0007669"/>
    <property type="project" value="InterPro"/>
</dbReference>
<dbReference type="Pfam" id="PF02311">
    <property type="entry name" value="AraC_binding"/>
    <property type="match status" value="1"/>
</dbReference>
<dbReference type="InterPro" id="IPR018060">
    <property type="entry name" value="HTH_AraC"/>
</dbReference>
<dbReference type="SUPFAM" id="SSF46689">
    <property type="entry name" value="Homeodomain-like"/>
    <property type="match status" value="2"/>
</dbReference>
<evidence type="ECO:0000313" key="5">
    <source>
        <dbReference type="EMBL" id="QIZ05413.1"/>
    </source>
</evidence>
<dbReference type="SUPFAM" id="SSF51215">
    <property type="entry name" value="Regulatory protein AraC"/>
    <property type="match status" value="1"/>
</dbReference>
<accession>A0A6H1NVV6</accession>
<evidence type="ECO:0000313" key="6">
    <source>
        <dbReference type="Proteomes" id="UP000501868"/>
    </source>
</evidence>
<dbReference type="Proteomes" id="UP000501868">
    <property type="component" value="Chromosome"/>
</dbReference>
<dbReference type="InterPro" id="IPR014710">
    <property type="entry name" value="RmlC-like_jellyroll"/>
</dbReference>
<gene>
    <name evidence="5" type="ORF">HFZ78_00390</name>
</gene>
<proteinExistence type="predicted"/>
<dbReference type="Pfam" id="PF12833">
    <property type="entry name" value="HTH_18"/>
    <property type="match status" value="1"/>
</dbReference>
<sequence>MSFEDIGGIFLVVQSCKLSEGMLNQYAMRPIGEEISFKVHYWGVNPEHFNNPVHRHSFFEVCYVLNGEGQYKDLDVQYPLKKGTVFLSRPNIHHQILSETGLFLVFVAFEILHERSKDDAIRMFNLLAKTNRICISAADDSSTALLWRALVDYTSNGGANDFNFITNMAHTLILSFSTMFSETNQSSRNQEKMFSNRSPTHLYQAKLFIRDNLSEPLKLEHVANYLHISSRHLSRLFSNELCESFSNYIRKERVREAARLLEMTSIPIKEIADVTGFGSVHSFTRVFTIMMNVSPAKYRNDYVKKKI</sequence>
<dbReference type="Gene3D" id="2.60.120.10">
    <property type="entry name" value="Jelly Rolls"/>
    <property type="match status" value="1"/>
</dbReference>
<keyword evidence="3" id="KW-0804">Transcription</keyword>
<dbReference type="InterPro" id="IPR009057">
    <property type="entry name" value="Homeodomain-like_sf"/>
</dbReference>
<dbReference type="SMART" id="SM00342">
    <property type="entry name" value="HTH_ARAC"/>
    <property type="match status" value="1"/>
</dbReference>
<evidence type="ECO:0000256" key="2">
    <source>
        <dbReference type="ARBA" id="ARBA00023125"/>
    </source>
</evidence>
<keyword evidence="1" id="KW-0805">Transcription regulation</keyword>
<dbReference type="EMBL" id="CP051128">
    <property type="protein sequence ID" value="QIZ05413.1"/>
    <property type="molecule type" value="Genomic_DNA"/>
</dbReference>
<reference evidence="5 6" key="1">
    <citation type="submission" date="2020-04" db="EMBL/GenBank/DDBJ databases">
        <title>Genome-Wide Identification of 5-Methylcytosine Sites in Bacterial Genomes By High-Throughput Sequencing of MspJI Restriction Fragments.</title>
        <authorList>
            <person name="Wu V."/>
        </authorList>
    </citation>
    <scope>NUCLEOTIDE SEQUENCE [LARGE SCALE GENOMIC DNA]</scope>
    <source>
        <strain evidence="5 6">S2</strain>
    </source>
</reference>